<feature type="transmembrane region" description="Helical" evidence="2">
    <location>
        <begin position="58"/>
        <end position="80"/>
    </location>
</feature>
<keyword evidence="3" id="KW-1185">Reference proteome</keyword>
<evidence type="ECO:0000256" key="2">
    <source>
        <dbReference type="SAM" id="Phobius"/>
    </source>
</evidence>
<evidence type="ECO:0000313" key="3">
    <source>
        <dbReference type="Proteomes" id="UP000046393"/>
    </source>
</evidence>
<protein>
    <submittedName>
        <fullName evidence="4">MARVEL domain-containing protein</fullName>
    </submittedName>
</protein>
<dbReference type="Proteomes" id="UP000046393">
    <property type="component" value="Unplaced"/>
</dbReference>
<evidence type="ECO:0000256" key="1">
    <source>
        <dbReference type="SAM" id="MobiDB-lite"/>
    </source>
</evidence>
<name>A0A0N5AE97_9BILA</name>
<proteinExistence type="predicted"/>
<feature type="transmembrane region" description="Helical" evidence="2">
    <location>
        <begin position="92"/>
        <end position="111"/>
    </location>
</feature>
<keyword evidence="2" id="KW-0812">Transmembrane</keyword>
<feature type="compositionally biased region" description="Polar residues" evidence="1">
    <location>
        <begin position="194"/>
        <end position="213"/>
    </location>
</feature>
<dbReference type="WBParaSite" id="SMUV_0000254601-mRNA-1">
    <property type="protein sequence ID" value="SMUV_0000254601-mRNA-1"/>
    <property type="gene ID" value="SMUV_0000254601"/>
</dbReference>
<keyword evidence="2" id="KW-1133">Transmembrane helix</keyword>
<dbReference type="AlphaFoldDB" id="A0A0N5AE97"/>
<reference evidence="4" key="1">
    <citation type="submission" date="2016-04" db="UniProtKB">
        <authorList>
            <consortium name="WormBaseParasite"/>
        </authorList>
    </citation>
    <scope>IDENTIFICATION</scope>
</reference>
<evidence type="ECO:0000313" key="4">
    <source>
        <dbReference type="WBParaSite" id="SMUV_0000254601-mRNA-1"/>
    </source>
</evidence>
<keyword evidence="2" id="KW-0472">Membrane</keyword>
<feature type="region of interest" description="Disordered" evidence="1">
    <location>
        <begin position="193"/>
        <end position="229"/>
    </location>
</feature>
<organism evidence="3 4">
    <name type="scientific">Syphacia muris</name>
    <dbReference type="NCBI Taxonomy" id="451379"/>
    <lineage>
        <taxon>Eukaryota</taxon>
        <taxon>Metazoa</taxon>
        <taxon>Ecdysozoa</taxon>
        <taxon>Nematoda</taxon>
        <taxon>Chromadorea</taxon>
        <taxon>Rhabditida</taxon>
        <taxon>Spirurina</taxon>
        <taxon>Oxyuridomorpha</taxon>
        <taxon>Oxyuroidea</taxon>
        <taxon>Oxyuridae</taxon>
        <taxon>Syphacia</taxon>
    </lineage>
</organism>
<accession>A0A0N5AE97</accession>
<feature type="compositionally biased region" description="Low complexity" evidence="1">
    <location>
        <begin position="215"/>
        <end position="229"/>
    </location>
</feature>
<sequence>MWLPRLMRAATAQQEMQSSGVSPLPYDITGVERERLTAFTLPAFRMATPANYNVFRHFFVFFGWCCVSAFGAFILLLVSYISRETRESSKDFSTMLVLAIFLIGVLIYVAFRHLKAQLAYWRGCRERNIRRCRGVTVSANFFFDPSTFPGPSSRHFSYQLPVTRIGDGCNDFLVLPTYDDAMKEPVFAPPPYTSVISPNTNPSGEVESSTQQCDAAADNAGLAATESSG</sequence>